<keyword evidence="5" id="KW-0408">Iron</keyword>
<sequence length="439" mass="48673">MTTITETGHRASSGEAAQVLTRVVAPTIGMGVISRRPRMMALAQRLQMDWAATHTLRRLRARNGDAPLFMRPAGRSIAIVLAESDVERILVREADRFTPADAEEHAALRHFPPHGSLSSRGTNRARQREYHEAALETGRATHHLGATFQAVTEHEARGLGELAVTTGGLDWWDFDEAWWRAARTVVFGAGAHRDRRLTELLNRLRADADWAFLHHLRPERRRRFEQALRAHLRRAEPGSLAAALPPDGDVDPAAQVPHWLFALDAAAIVAYRALALLATHSAQRDTVLAELAGNSETVSPYLRACVEESARLWPTTPMVLRDSVGETVWDGASVPSGTGFLIYTPFFHRDETMREHAHEFAPQSWLDEDAPRRPGTIPFSAGPGRCPGENLVLLLTTSMLRGLLRQCRFAVDTPVHLDPAQPLPMTCDNFGLAFRVSAR</sequence>
<dbReference type="GO" id="GO:0020037">
    <property type="term" value="F:heme binding"/>
    <property type="evidence" value="ECO:0007669"/>
    <property type="project" value="InterPro"/>
</dbReference>
<evidence type="ECO:0000313" key="8">
    <source>
        <dbReference type="Proteomes" id="UP000371041"/>
    </source>
</evidence>
<name>A0A5Q3QIM1_9PSEU</name>
<evidence type="ECO:0000256" key="3">
    <source>
        <dbReference type="ARBA" id="ARBA00022723"/>
    </source>
</evidence>
<evidence type="ECO:0000256" key="4">
    <source>
        <dbReference type="ARBA" id="ARBA00023002"/>
    </source>
</evidence>
<dbReference type="AlphaFoldDB" id="A0A5Q3QIM1"/>
<accession>A0A5Q3QIM1</accession>
<keyword evidence="6" id="KW-0503">Monooxygenase</keyword>
<dbReference type="KEGG" id="sace:GIY23_15290"/>
<dbReference type="InterPro" id="IPR001128">
    <property type="entry name" value="Cyt_P450"/>
</dbReference>
<organism evidence="7 8">
    <name type="scientific">Allosaccharopolyspora coralli</name>
    <dbReference type="NCBI Taxonomy" id="2665642"/>
    <lineage>
        <taxon>Bacteria</taxon>
        <taxon>Bacillati</taxon>
        <taxon>Actinomycetota</taxon>
        <taxon>Actinomycetes</taxon>
        <taxon>Pseudonocardiales</taxon>
        <taxon>Pseudonocardiaceae</taxon>
        <taxon>Allosaccharopolyspora</taxon>
    </lineage>
</organism>
<reference evidence="8" key="1">
    <citation type="submission" date="2019-11" db="EMBL/GenBank/DDBJ databases">
        <title>The complete genome sequence of Saccharopolyspora sp. E2A.</title>
        <authorList>
            <person name="Zhang G."/>
        </authorList>
    </citation>
    <scope>NUCLEOTIDE SEQUENCE [LARGE SCALE GENOMIC DNA]</scope>
    <source>
        <strain evidence="8">E2A</strain>
    </source>
</reference>
<dbReference type="GO" id="GO:0016705">
    <property type="term" value="F:oxidoreductase activity, acting on paired donors, with incorporation or reduction of molecular oxygen"/>
    <property type="evidence" value="ECO:0007669"/>
    <property type="project" value="InterPro"/>
</dbReference>
<dbReference type="PANTHER" id="PTHR24291:SF50">
    <property type="entry name" value="BIFUNCTIONAL ALBAFLAVENONE MONOOXYGENASE_TERPENE SYNTHASE"/>
    <property type="match status" value="1"/>
</dbReference>
<proteinExistence type="inferred from homology"/>
<dbReference type="PANTHER" id="PTHR24291">
    <property type="entry name" value="CYTOCHROME P450 FAMILY 4"/>
    <property type="match status" value="1"/>
</dbReference>
<keyword evidence="4" id="KW-0560">Oxidoreductase</keyword>
<evidence type="ECO:0000256" key="6">
    <source>
        <dbReference type="ARBA" id="ARBA00023033"/>
    </source>
</evidence>
<dbReference type="InterPro" id="IPR050196">
    <property type="entry name" value="Cytochrome_P450_Monoox"/>
</dbReference>
<dbReference type="EMBL" id="CP045929">
    <property type="protein sequence ID" value="QGK70697.1"/>
    <property type="molecule type" value="Genomic_DNA"/>
</dbReference>
<keyword evidence="3" id="KW-0479">Metal-binding</keyword>
<evidence type="ECO:0000313" key="7">
    <source>
        <dbReference type="EMBL" id="QGK70697.1"/>
    </source>
</evidence>
<dbReference type="SUPFAM" id="SSF48264">
    <property type="entry name" value="Cytochrome P450"/>
    <property type="match status" value="1"/>
</dbReference>
<dbReference type="Proteomes" id="UP000371041">
    <property type="component" value="Chromosome"/>
</dbReference>
<evidence type="ECO:0000256" key="1">
    <source>
        <dbReference type="ARBA" id="ARBA00010617"/>
    </source>
</evidence>
<evidence type="ECO:0000256" key="2">
    <source>
        <dbReference type="ARBA" id="ARBA00022617"/>
    </source>
</evidence>
<evidence type="ECO:0000256" key="5">
    <source>
        <dbReference type="ARBA" id="ARBA00023004"/>
    </source>
</evidence>
<dbReference type="Gene3D" id="1.10.630.10">
    <property type="entry name" value="Cytochrome P450"/>
    <property type="match status" value="1"/>
</dbReference>
<protein>
    <submittedName>
        <fullName evidence="7">Cytochrome P450</fullName>
    </submittedName>
</protein>
<comment type="similarity">
    <text evidence="1">Belongs to the cytochrome P450 family.</text>
</comment>
<gene>
    <name evidence="7" type="ORF">GIY23_15290</name>
</gene>
<keyword evidence="8" id="KW-1185">Reference proteome</keyword>
<keyword evidence="2" id="KW-0349">Heme</keyword>
<dbReference type="RefSeq" id="WP_154077279.1">
    <property type="nucleotide sequence ID" value="NZ_CP045929.1"/>
</dbReference>
<dbReference type="InterPro" id="IPR036396">
    <property type="entry name" value="Cyt_P450_sf"/>
</dbReference>
<dbReference type="GO" id="GO:0005506">
    <property type="term" value="F:iron ion binding"/>
    <property type="evidence" value="ECO:0007669"/>
    <property type="project" value="InterPro"/>
</dbReference>
<dbReference type="Pfam" id="PF00067">
    <property type="entry name" value="p450"/>
    <property type="match status" value="1"/>
</dbReference>
<dbReference type="GO" id="GO:0004497">
    <property type="term" value="F:monooxygenase activity"/>
    <property type="evidence" value="ECO:0007669"/>
    <property type="project" value="UniProtKB-KW"/>
</dbReference>